<dbReference type="EMBL" id="LAQU01000014">
    <property type="protein sequence ID" value="KKB62925.1"/>
    <property type="molecule type" value="Genomic_DNA"/>
</dbReference>
<gene>
    <name evidence="1" type="ORF">WM40_14245</name>
</gene>
<comment type="caution">
    <text evidence="1">The sequence shown here is derived from an EMBL/GenBank/DDBJ whole genome shotgun (WGS) entry which is preliminary data.</text>
</comment>
<dbReference type="STRING" id="28092.WM40_14245"/>
<evidence type="ECO:0000313" key="2">
    <source>
        <dbReference type="Proteomes" id="UP000033618"/>
    </source>
</evidence>
<name>A0A0F5JYZ6_9BURK</name>
<accession>A0A0F5JYZ6</accession>
<proteinExistence type="predicted"/>
<dbReference type="AlphaFoldDB" id="A0A0F5JYZ6"/>
<keyword evidence="2" id="KW-1185">Reference proteome</keyword>
<dbReference type="SUPFAM" id="SSF53756">
    <property type="entry name" value="UDP-Glycosyltransferase/glycogen phosphorylase"/>
    <property type="match status" value="1"/>
</dbReference>
<evidence type="ECO:0008006" key="3">
    <source>
        <dbReference type="Google" id="ProtNLM"/>
    </source>
</evidence>
<dbReference type="Proteomes" id="UP000033618">
    <property type="component" value="Unassembled WGS sequence"/>
</dbReference>
<dbReference type="PATRIC" id="fig|28092.6.peg.3364"/>
<sequence>MRARGIQVHLAILHDATQPRVADYDALRMRCDGLSVYTPLSHERVDPSAPADDHCPDAYLSLCARDLARIKPHALIAQFSYLSRCLTLPGMPSDTLRVLDVDNILHQRTAAFHACGLEEDWIRITRRDELRCWQRAQVILTVQPADAGVVRRATPGAVVLTIPPLLRDAPQSPSVGTRLLFVGADNPANTNGILGFCRHVLPVLVARYPQLRLDVIGSVCDAFARHSVSNTRVHPAIFLHGIVSDLTPHYCQATIVLNLVPAASGINVKLLEGMMHRRCVVSTKAGADALAIPGGVIIADSDSAFATLVGDLLHDVDRRERLAATGYAMARQWLHQTRPVEPLLDRIQSLSRRRNGRTTSLRFAPSTDIHPPRSVTAPISVSADATLNGPIAPKYVIVDSVKHSHHRFLLAVLFDNLGGDDICCLVLYRTRLLAVARVRALNPDVLYLDRVVLASNIDTDLPVVADLLDVLFTRARTTGKAVHGFPLRLLGISSCAPTAP</sequence>
<protein>
    <recommendedName>
        <fullName evidence="3">Glycosyl transferase family 1 domain-containing protein</fullName>
    </recommendedName>
</protein>
<evidence type="ECO:0000313" key="1">
    <source>
        <dbReference type="EMBL" id="KKB62925.1"/>
    </source>
</evidence>
<dbReference type="Pfam" id="PF13692">
    <property type="entry name" value="Glyco_trans_1_4"/>
    <property type="match status" value="1"/>
</dbReference>
<dbReference type="Gene3D" id="3.40.50.2000">
    <property type="entry name" value="Glycogen Phosphorylase B"/>
    <property type="match status" value="1"/>
</dbReference>
<reference evidence="1 2" key="1">
    <citation type="submission" date="2015-03" db="EMBL/GenBank/DDBJ databases">
        <title>Draft Genome Sequence of Burkholderia andropogonis type strain ICMP2807, isolated from Sorghum bicolor.</title>
        <authorList>
            <person name="Lopes-Santos L."/>
            <person name="Castro D.B."/>
            <person name="Ottoboni L.M."/>
            <person name="Park D."/>
            <person name="Weirc B.S."/>
            <person name="Destefano S.A."/>
        </authorList>
    </citation>
    <scope>NUCLEOTIDE SEQUENCE [LARGE SCALE GENOMIC DNA]</scope>
    <source>
        <strain evidence="1 2">ICMP2807</strain>
    </source>
</reference>
<organism evidence="1 2">
    <name type="scientific">Robbsia andropogonis</name>
    <dbReference type="NCBI Taxonomy" id="28092"/>
    <lineage>
        <taxon>Bacteria</taxon>
        <taxon>Pseudomonadati</taxon>
        <taxon>Pseudomonadota</taxon>
        <taxon>Betaproteobacteria</taxon>
        <taxon>Burkholderiales</taxon>
        <taxon>Burkholderiaceae</taxon>
        <taxon>Robbsia</taxon>
    </lineage>
</organism>